<dbReference type="SUPFAM" id="SSF52266">
    <property type="entry name" value="SGNH hydrolase"/>
    <property type="match status" value="1"/>
</dbReference>
<dbReference type="EMBL" id="FMUR01000019">
    <property type="protein sequence ID" value="SCY48182.1"/>
    <property type="molecule type" value="Genomic_DNA"/>
</dbReference>
<dbReference type="RefSeq" id="WP_074463185.1">
    <property type="nucleotide sequence ID" value="NZ_FMUR01000019.1"/>
</dbReference>
<keyword evidence="1" id="KW-0812">Transmembrane</keyword>
<dbReference type="AlphaFoldDB" id="A0A1G5G9E6"/>
<evidence type="ECO:0000259" key="2">
    <source>
        <dbReference type="Pfam" id="PF13472"/>
    </source>
</evidence>
<dbReference type="Proteomes" id="UP000183047">
    <property type="component" value="Unassembled WGS sequence"/>
</dbReference>
<keyword evidence="1" id="KW-1133">Transmembrane helix</keyword>
<proteinExistence type="predicted"/>
<organism evidence="3 4">
    <name type="scientific">Butyrivibrio hungatei</name>
    <dbReference type="NCBI Taxonomy" id="185008"/>
    <lineage>
        <taxon>Bacteria</taxon>
        <taxon>Bacillati</taxon>
        <taxon>Bacillota</taxon>
        <taxon>Clostridia</taxon>
        <taxon>Lachnospirales</taxon>
        <taxon>Lachnospiraceae</taxon>
        <taxon>Butyrivibrio</taxon>
    </lineage>
</organism>
<reference evidence="4" key="1">
    <citation type="submission" date="2016-10" db="EMBL/GenBank/DDBJ databases">
        <authorList>
            <person name="Varghese N."/>
            <person name="Submissions S."/>
        </authorList>
    </citation>
    <scope>NUCLEOTIDE SEQUENCE [LARGE SCALE GENOMIC DNA]</scope>
    <source>
        <strain evidence="4">XBD2006</strain>
    </source>
</reference>
<feature type="transmembrane region" description="Helical" evidence="1">
    <location>
        <begin position="7"/>
        <end position="26"/>
    </location>
</feature>
<name>A0A1G5G9E6_9FIRM</name>
<dbReference type="Pfam" id="PF13472">
    <property type="entry name" value="Lipase_GDSL_2"/>
    <property type="match status" value="1"/>
</dbReference>
<dbReference type="OrthoDB" id="1650541at2"/>
<evidence type="ECO:0000256" key="1">
    <source>
        <dbReference type="SAM" id="Phobius"/>
    </source>
</evidence>
<accession>A0A1G5G9E6</accession>
<gene>
    <name evidence="3" type="ORF">SAMN02910451_02780</name>
</gene>
<keyword evidence="4" id="KW-1185">Reference proteome</keyword>
<feature type="domain" description="SGNH hydrolase-type esterase" evidence="2">
    <location>
        <begin position="183"/>
        <end position="294"/>
    </location>
</feature>
<dbReference type="InterPro" id="IPR013830">
    <property type="entry name" value="SGNH_hydro"/>
</dbReference>
<dbReference type="InterPro" id="IPR036514">
    <property type="entry name" value="SGNH_hydro_sf"/>
</dbReference>
<protein>
    <submittedName>
        <fullName evidence="3">Lysophospholipase L1</fullName>
    </submittedName>
</protein>
<sequence>MNFFKSCPLVTGVVVFSIFISAVTFVAKGSIYAAYSEGYDPAEQPLFVVMIKGISGGVMPWKIFDKESVMAAKEEDMGDAAAILADISGNDISGNDVSGNDVASEEITFKEVTDDYFADALFLGDSRTVGLSEYCEGLDEQAMFYAKVSLSIHSVLENDFLKDEEGKKMTVEEALEKDEPYGKIYIMLGLNELGTGTTETFVAKYAEVLARIRELQPDAIIYIQSIMHVTENKSSNDKIFTNERINERNEALSHLANNVDIFYLDMNEAVDDENGNLLEELSTDDIHLKASSYERWHQYLLKHAIVKD</sequence>
<dbReference type="Gene3D" id="3.40.50.1110">
    <property type="entry name" value="SGNH hydrolase"/>
    <property type="match status" value="1"/>
</dbReference>
<evidence type="ECO:0000313" key="3">
    <source>
        <dbReference type="EMBL" id="SCY48182.1"/>
    </source>
</evidence>
<evidence type="ECO:0000313" key="4">
    <source>
        <dbReference type="Proteomes" id="UP000183047"/>
    </source>
</evidence>
<keyword evidence="1" id="KW-0472">Membrane</keyword>